<evidence type="ECO:0000313" key="2">
    <source>
        <dbReference type="Proteomes" id="UP000814128"/>
    </source>
</evidence>
<gene>
    <name evidence="1" type="ORF">K488DRAFT_84620</name>
</gene>
<comment type="caution">
    <text evidence="1">The sequence shown here is derived from an EMBL/GenBank/DDBJ whole genome shotgun (WGS) entry which is preliminary data.</text>
</comment>
<reference evidence="1" key="1">
    <citation type="submission" date="2021-02" db="EMBL/GenBank/DDBJ databases">
        <authorList>
            <consortium name="DOE Joint Genome Institute"/>
            <person name="Ahrendt S."/>
            <person name="Looney B.P."/>
            <person name="Miyauchi S."/>
            <person name="Morin E."/>
            <person name="Drula E."/>
            <person name="Courty P.E."/>
            <person name="Chicoki N."/>
            <person name="Fauchery L."/>
            <person name="Kohler A."/>
            <person name="Kuo A."/>
            <person name="Labutti K."/>
            <person name="Pangilinan J."/>
            <person name="Lipzen A."/>
            <person name="Riley R."/>
            <person name="Andreopoulos W."/>
            <person name="He G."/>
            <person name="Johnson J."/>
            <person name="Barry K.W."/>
            <person name="Grigoriev I.V."/>
            <person name="Nagy L."/>
            <person name="Hibbett D."/>
            <person name="Henrissat B."/>
            <person name="Matheny P.B."/>
            <person name="Labbe J."/>
            <person name="Martin F."/>
        </authorList>
    </citation>
    <scope>NUCLEOTIDE SEQUENCE</scope>
    <source>
        <strain evidence="1">EC-137</strain>
    </source>
</reference>
<evidence type="ECO:0000313" key="1">
    <source>
        <dbReference type="EMBL" id="KAI0033777.1"/>
    </source>
</evidence>
<organism evidence="1 2">
    <name type="scientific">Vararia minispora EC-137</name>
    <dbReference type="NCBI Taxonomy" id="1314806"/>
    <lineage>
        <taxon>Eukaryota</taxon>
        <taxon>Fungi</taxon>
        <taxon>Dikarya</taxon>
        <taxon>Basidiomycota</taxon>
        <taxon>Agaricomycotina</taxon>
        <taxon>Agaricomycetes</taxon>
        <taxon>Russulales</taxon>
        <taxon>Lachnocladiaceae</taxon>
        <taxon>Vararia</taxon>
    </lineage>
</organism>
<accession>A0ACB8QQ17</accession>
<proteinExistence type="predicted"/>
<keyword evidence="2" id="KW-1185">Reference proteome</keyword>
<dbReference type="EMBL" id="MU273512">
    <property type="protein sequence ID" value="KAI0033777.1"/>
    <property type="molecule type" value="Genomic_DNA"/>
</dbReference>
<protein>
    <submittedName>
        <fullName evidence="1">Nucleophile aminohydrolase</fullName>
    </submittedName>
</protein>
<sequence length="239" mass="25820">MNTVDVQQLKSGEVNLGTSIMAVQFEGGVVVGADSRTTTGSYIANRVTDKLTYVHDRIYCCRSGSAADTQAVADIVHYYLQTFTQFIGRPPTVHIAAETFQQLCYENKDALSAGIIVAGWDKENGPSVYNIPLGGGLFRQPWAIGGSGSTYVYGYCDATYRDGWGRDETIEFVKNTLALAMSRDGSSGGVIRMAVITEDGVERLFVPGNELPKFWEGHEVLPTVASVGPPPPVVPMVVE</sequence>
<name>A0ACB8QQ17_9AGAM</name>
<reference evidence="1" key="2">
    <citation type="journal article" date="2022" name="New Phytol.">
        <title>Evolutionary transition to the ectomycorrhizal habit in the genomes of a hyperdiverse lineage of mushroom-forming fungi.</title>
        <authorList>
            <person name="Looney B."/>
            <person name="Miyauchi S."/>
            <person name="Morin E."/>
            <person name="Drula E."/>
            <person name="Courty P.E."/>
            <person name="Kohler A."/>
            <person name="Kuo A."/>
            <person name="LaButti K."/>
            <person name="Pangilinan J."/>
            <person name="Lipzen A."/>
            <person name="Riley R."/>
            <person name="Andreopoulos W."/>
            <person name="He G."/>
            <person name="Johnson J."/>
            <person name="Nolan M."/>
            <person name="Tritt A."/>
            <person name="Barry K.W."/>
            <person name="Grigoriev I.V."/>
            <person name="Nagy L.G."/>
            <person name="Hibbett D."/>
            <person name="Henrissat B."/>
            <person name="Matheny P.B."/>
            <person name="Labbe J."/>
            <person name="Martin F.M."/>
        </authorList>
    </citation>
    <scope>NUCLEOTIDE SEQUENCE</scope>
    <source>
        <strain evidence="1">EC-137</strain>
    </source>
</reference>
<dbReference type="Proteomes" id="UP000814128">
    <property type="component" value="Unassembled WGS sequence"/>
</dbReference>